<name>A0A1E7LPD1_9ACTN</name>
<keyword evidence="2" id="KW-1185">Reference proteome</keyword>
<reference evidence="1 2" key="1">
    <citation type="journal article" date="2016" name="Front. Microbiol.">
        <title>Comparative Genomics Analysis of Streptomyces Species Reveals Their Adaptation to the Marine Environment and Their Diversity at the Genomic Level.</title>
        <authorList>
            <person name="Tian X."/>
            <person name="Zhang Z."/>
            <person name="Yang T."/>
            <person name="Chen M."/>
            <person name="Li J."/>
            <person name="Chen F."/>
            <person name="Yang J."/>
            <person name="Li W."/>
            <person name="Zhang B."/>
            <person name="Zhang Z."/>
            <person name="Wu J."/>
            <person name="Zhang C."/>
            <person name="Long L."/>
            <person name="Xiao J."/>
        </authorList>
    </citation>
    <scope>NUCLEOTIDE SEQUENCE [LARGE SCALE GENOMIC DNA]</scope>
    <source>
        <strain evidence="1 2">SCSIO M10372</strain>
    </source>
</reference>
<dbReference type="EMBL" id="LJGZ01000094">
    <property type="protein sequence ID" value="OEV18021.1"/>
    <property type="molecule type" value="Genomic_DNA"/>
</dbReference>
<evidence type="ECO:0000313" key="1">
    <source>
        <dbReference type="EMBL" id="OEV18021.1"/>
    </source>
</evidence>
<organism evidence="1 2">
    <name type="scientific">Streptomyces nanshensis</name>
    <dbReference type="NCBI Taxonomy" id="518642"/>
    <lineage>
        <taxon>Bacteria</taxon>
        <taxon>Bacillati</taxon>
        <taxon>Actinomycetota</taxon>
        <taxon>Actinomycetes</taxon>
        <taxon>Kitasatosporales</taxon>
        <taxon>Streptomycetaceae</taxon>
        <taxon>Streptomyces</taxon>
    </lineage>
</organism>
<gene>
    <name evidence="1" type="ORF">AN221_22870</name>
</gene>
<protein>
    <submittedName>
        <fullName evidence="1">Uncharacterized protein</fullName>
    </submittedName>
</protein>
<dbReference type="Proteomes" id="UP000175971">
    <property type="component" value="Unassembled WGS sequence"/>
</dbReference>
<evidence type="ECO:0000313" key="2">
    <source>
        <dbReference type="Proteomes" id="UP000175971"/>
    </source>
</evidence>
<comment type="caution">
    <text evidence="1">The sequence shown here is derived from an EMBL/GenBank/DDBJ whole genome shotgun (WGS) entry which is preliminary data.</text>
</comment>
<proteinExistence type="predicted"/>
<sequence length="300" mass="34068">MTGLAGTDPQLVPLPFQVRPKAGEGGPMFIRRLAQANHLPPLYLRRFLNEPPGPRGKPSWARLAAITGRDPDLLRTTLETKKCVECGTDIPPSETFGRRAILCSMRCRTRAHRRRQTTAPCRICEKPMKIQIGQRHRLCSSACRRTAYLQRQRDGAAAMTRSDDGRSVQETRLCIACEKPLPPGAYAHRRTCSATCRLQASRWSRIASPAKFTQPPADRCEFCHEPFLKSRPSTGMRRWCSGRCRQRAHRGLDPAPYRIRTCGHCQEPIERNELGRVSQWCSRSCREKARRHRRATADSS</sequence>
<dbReference type="AlphaFoldDB" id="A0A1E7LPD1"/>
<accession>A0A1E7LPD1</accession>